<evidence type="ECO:0000256" key="2">
    <source>
        <dbReference type="ARBA" id="ARBA00022448"/>
    </source>
</evidence>
<evidence type="ECO:0000256" key="3">
    <source>
        <dbReference type="ARBA" id="ARBA00022475"/>
    </source>
</evidence>
<name>A0A058ZPJ2_9RHOB</name>
<evidence type="ECO:0000256" key="4">
    <source>
        <dbReference type="ARBA" id="ARBA00022519"/>
    </source>
</evidence>
<dbReference type="Pfam" id="PF04143">
    <property type="entry name" value="Sulf_transp"/>
    <property type="match status" value="1"/>
</dbReference>
<sequence length="359" mass="35954">MFESFGFENLTAPQAAIWFGLVLGVAFGVMAEISKFCFRRAVAGDVAERKPALAVWLSGLITALIGVQLAVSNNLISFAEHRFFAADLPVLAIAAGGLLFGAGMVLTRGCASRLTVLAGTGNLRAALVLVVFAIAAHATLKGVLAPLRTTLTGVTVPTGELTSLSALPGGAVLWSALIGIAALVFVARSRVAPRLLLLGAGIGVIAALGWVGTGFLLYDDFDPIAFESIAFTAPAADTLFWGVASTSISAKFGTGLFGGVLLGALVASTLGGRFQWQSFESPAQTGRYMAGAVLMGVGGVLAGGCTVGAGLSGVPTLSFAALLALGSITVGALAANRALSASSGGSAGSSSTPPTPQPV</sequence>
<feature type="transmembrane region" description="Helical" evidence="9">
    <location>
        <begin position="12"/>
        <end position="31"/>
    </location>
</feature>
<keyword evidence="7 9" id="KW-0472">Membrane</keyword>
<dbReference type="EMBL" id="AQQY01000001">
    <property type="protein sequence ID" value="KCV83145.1"/>
    <property type="molecule type" value="Genomic_DNA"/>
</dbReference>
<keyword evidence="11" id="KW-1185">Reference proteome</keyword>
<dbReference type="OrthoDB" id="5342349at2"/>
<accession>A0A058ZPJ2</accession>
<evidence type="ECO:0000256" key="5">
    <source>
        <dbReference type="ARBA" id="ARBA00022692"/>
    </source>
</evidence>
<feature type="transmembrane region" description="Helical" evidence="9">
    <location>
        <begin position="126"/>
        <end position="147"/>
    </location>
</feature>
<protein>
    <submittedName>
        <fullName evidence="10">Uncharacterized protein</fullName>
    </submittedName>
</protein>
<dbReference type="InterPro" id="IPR007272">
    <property type="entry name" value="Sulf_transp_TsuA/YedE"/>
</dbReference>
<keyword evidence="6 9" id="KW-1133">Transmembrane helix</keyword>
<feature type="transmembrane region" description="Helical" evidence="9">
    <location>
        <begin position="288"/>
        <end position="311"/>
    </location>
</feature>
<evidence type="ECO:0000256" key="7">
    <source>
        <dbReference type="ARBA" id="ARBA00023136"/>
    </source>
</evidence>
<evidence type="ECO:0000256" key="1">
    <source>
        <dbReference type="ARBA" id="ARBA00004429"/>
    </source>
</evidence>
<dbReference type="STRING" id="1461693.ATO10_00250"/>
<feature type="transmembrane region" description="Helical" evidence="9">
    <location>
        <begin position="167"/>
        <end position="188"/>
    </location>
</feature>
<comment type="caution">
    <text evidence="10">The sequence shown here is derived from an EMBL/GenBank/DDBJ whole genome shotgun (WGS) entry which is preliminary data.</text>
</comment>
<reference evidence="10 11" key="1">
    <citation type="submission" date="2013-04" db="EMBL/GenBank/DDBJ databases">
        <title>Shimia sp. 22II-S11-Z10 Genome Sequencing.</title>
        <authorList>
            <person name="Lai Q."/>
            <person name="Li G."/>
            <person name="Shao Z."/>
        </authorList>
    </citation>
    <scope>NUCLEOTIDE SEQUENCE [LARGE SCALE GENOMIC DNA]</scope>
    <source>
        <strain evidence="11">22II-S11-Z10</strain>
    </source>
</reference>
<keyword evidence="4" id="KW-0997">Cell inner membrane</keyword>
<dbReference type="GO" id="GO:0005886">
    <property type="term" value="C:plasma membrane"/>
    <property type="evidence" value="ECO:0007669"/>
    <property type="project" value="UniProtKB-SubCell"/>
</dbReference>
<evidence type="ECO:0000256" key="8">
    <source>
        <dbReference type="ARBA" id="ARBA00035655"/>
    </source>
</evidence>
<evidence type="ECO:0000313" key="10">
    <source>
        <dbReference type="EMBL" id="KCV83145.1"/>
    </source>
</evidence>
<dbReference type="AlphaFoldDB" id="A0A058ZPJ2"/>
<dbReference type="eggNOG" id="COG2391">
    <property type="taxonomic scope" value="Bacteria"/>
</dbReference>
<feature type="transmembrane region" description="Helical" evidence="9">
    <location>
        <begin position="52"/>
        <end position="71"/>
    </location>
</feature>
<evidence type="ECO:0000313" key="11">
    <source>
        <dbReference type="Proteomes" id="UP000024836"/>
    </source>
</evidence>
<dbReference type="PATRIC" id="fig|1461693.3.peg.52"/>
<dbReference type="Proteomes" id="UP000024836">
    <property type="component" value="Unassembled WGS sequence"/>
</dbReference>
<gene>
    <name evidence="10" type="ORF">ATO10_00250</name>
</gene>
<evidence type="ECO:0000256" key="6">
    <source>
        <dbReference type="ARBA" id="ARBA00022989"/>
    </source>
</evidence>
<comment type="similarity">
    <text evidence="8">Belongs to the TsuA/YedE (TC 9.B.102) family.</text>
</comment>
<dbReference type="PANTHER" id="PTHR30574">
    <property type="entry name" value="INNER MEMBRANE PROTEIN YEDE"/>
    <property type="match status" value="1"/>
</dbReference>
<keyword evidence="2" id="KW-0813">Transport</keyword>
<dbReference type="RefSeq" id="WP_035246605.1">
    <property type="nucleotide sequence ID" value="NZ_AQQY01000001.1"/>
</dbReference>
<comment type="subcellular location">
    <subcellularLocation>
        <location evidence="1">Cell inner membrane</location>
        <topology evidence="1">Multi-pass membrane protein</topology>
    </subcellularLocation>
</comment>
<organism evidence="10 11">
    <name type="scientific">Actibacterium atlanticum</name>
    <dbReference type="NCBI Taxonomy" id="1461693"/>
    <lineage>
        <taxon>Bacteria</taxon>
        <taxon>Pseudomonadati</taxon>
        <taxon>Pseudomonadota</taxon>
        <taxon>Alphaproteobacteria</taxon>
        <taxon>Rhodobacterales</taxon>
        <taxon>Roseobacteraceae</taxon>
        <taxon>Actibacterium</taxon>
    </lineage>
</organism>
<keyword evidence="3" id="KW-1003">Cell membrane</keyword>
<keyword evidence="5 9" id="KW-0812">Transmembrane</keyword>
<evidence type="ECO:0000256" key="9">
    <source>
        <dbReference type="SAM" id="Phobius"/>
    </source>
</evidence>
<feature type="transmembrane region" description="Helical" evidence="9">
    <location>
        <begin position="195"/>
        <end position="218"/>
    </location>
</feature>
<proteinExistence type="inferred from homology"/>
<feature type="transmembrane region" description="Helical" evidence="9">
    <location>
        <begin position="238"/>
        <end position="267"/>
    </location>
</feature>
<feature type="transmembrane region" description="Helical" evidence="9">
    <location>
        <begin position="83"/>
        <end position="106"/>
    </location>
</feature>
<dbReference type="PANTHER" id="PTHR30574:SF1">
    <property type="entry name" value="SULPHUR TRANSPORT DOMAIN-CONTAINING PROTEIN"/>
    <property type="match status" value="1"/>
</dbReference>
<feature type="transmembrane region" description="Helical" evidence="9">
    <location>
        <begin position="317"/>
        <end position="335"/>
    </location>
</feature>